<evidence type="ECO:0000313" key="1">
    <source>
        <dbReference type="EMBL" id="QOL19464.1"/>
    </source>
</evidence>
<dbReference type="EMBL" id="CP054719">
    <property type="protein sequence ID" value="QOL19464.1"/>
    <property type="molecule type" value="Genomic_DNA"/>
</dbReference>
<proteinExistence type="predicted"/>
<sequence length="737" mass="76569">MNLRSFLHSTSSIVMLSASCILLTGCGGDNSQSSDSSIKPAPEAPTPPTPVDFKEQLAADNIATVLAFNGFSENGTVYDTAPLNLAGDLSAVDPANLYLYDTFINAVGTETKPSTTTAANYTRQLPASKKSIQTGNTLLNPGLAMNSTDPAIAALRSKLTVSSTNPVILSIPAGIPQRPEAPFFPGGTKYTAVLAESPKTGSNHGPIVSIEAGSAPLQFAAFSHQQGKTFVFRTYDAASTTDKSGSRVLLTAARSAAVMQSRFVVLSADGLANNNLSLQSIDRATLPAFGFGSGKALLQNTAPAFPQLLDSKKAPIFNDGNHGVFCLGGNNTFNTVDLKDQTFVYPLSASDKTTRINTLNVSANSGFITESGKHLEVTTLNGNGTLKLIAVMKGAVAAAPIVHVTTLNGVSNINVVVGVVDPAFSFPFPATGMTLLSFDNALASPLTVTTEDAHMAGAFYDGESELRGKNVVLKSLTRKAGLSSGSTVVRSLMAHHPRTQGISSREMHSLIATLDPMTSVHQTLGSSSAALSQHTLGLQAGSAYSANQTTASLADHVTMSASHALDHTVASINLNSRLDGINLATSIFGASTSNQRDVTFGSSITASKSLDLNGALLIPSVAVGYSMDAFSDTSLSANGVNINITNPALNSVFARLMTAFNHEHAGLSTTLAMGLAARHAMFSRGLAASDHDSVSLAGESTNGVYSIIEASFASNASRLNITLSNFNHAQIQFGLTD</sequence>
<evidence type="ECO:0000313" key="2">
    <source>
        <dbReference type="Proteomes" id="UP000594001"/>
    </source>
</evidence>
<accession>A0A7L9RSB9</accession>
<dbReference type="Proteomes" id="UP000594001">
    <property type="component" value="Chromosome"/>
</dbReference>
<dbReference type="RefSeq" id="WP_350332218.1">
    <property type="nucleotide sequence ID" value="NZ_CP054719.1"/>
</dbReference>
<dbReference type="PROSITE" id="PS51257">
    <property type="entry name" value="PROKAR_LIPOPROTEIN"/>
    <property type="match status" value="1"/>
</dbReference>
<organism evidence="1 2">
    <name type="scientific">Candidatus Bodocaedibacter vickermanii</name>
    <dbReference type="NCBI Taxonomy" id="2741701"/>
    <lineage>
        <taxon>Bacteria</taxon>
        <taxon>Pseudomonadati</taxon>
        <taxon>Pseudomonadota</taxon>
        <taxon>Alphaproteobacteria</taxon>
        <taxon>Holosporales</taxon>
        <taxon>Candidatus Paracaedibacteraceae</taxon>
        <taxon>Candidatus Bodocaedibacter</taxon>
    </lineage>
</organism>
<name>A0A7L9RSB9_9PROT</name>
<dbReference type="AlphaFoldDB" id="A0A7L9RSB9"/>
<keyword evidence="2" id="KW-1185">Reference proteome</keyword>
<dbReference type="KEGG" id="pbal:CPBP_00220"/>
<protein>
    <submittedName>
        <fullName evidence="1">Uncharacterized protein</fullName>
    </submittedName>
</protein>
<gene>
    <name evidence="1" type="ORF">CPBP_00220</name>
</gene>
<reference evidence="1 2" key="1">
    <citation type="submission" date="2020-06" db="EMBL/GenBank/DDBJ databases">
        <title>The endosymbiont of the kinetoplastid Bodo saltans is a Paracaedibacter-like alpha-proteobacterium possessing a putative toxin-antitoxin system.</title>
        <authorList>
            <person name="Midha S."/>
            <person name="Rigden D.J."/>
            <person name="Siozios S."/>
            <person name="Hurst G.D.D."/>
            <person name="Jackson A.P."/>
        </authorList>
    </citation>
    <scope>NUCLEOTIDE SEQUENCE [LARGE SCALE GENOMIC DNA]</scope>
    <source>
        <strain evidence="1">Lake Konstanz</strain>
    </source>
</reference>